<comment type="caution">
    <text evidence="3">The sequence shown here is derived from an EMBL/GenBank/DDBJ whole genome shotgun (WGS) entry which is preliminary data.</text>
</comment>
<dbReference type="SUPFAM" id="SSF51206">
    <property type="entry name" value="cAMP-binding domain-like"/>
    <property type="match status" value="1"/>
</dbReference>
<dbReference type="SMART" id="SM00100">
    <property type="entry name" value="cNMP"/>
    <property type="match status" value="1"/>
</dbReference>
<evidence type="ECO:0000313" key="4">
    <source>
        <dbReference type="Proteomes" id="UP001595882"/>
    </source>
</evidence>
<evidence type="ECO:0000313" key="3">
    <source>
        <dbReference type="EMBL" id="MFC4402405.1"/>
    </source>
</evidence>
<dbReference type="InterPro" id="IPR000595">
    <property type="entry name" value="cNMP-bd_dom"/>
</dbReference>
<protein>
    <submittedName>
        <fullName evidence="3">Crp/Fnr family transcriptional regulator</fullName>
    </submittedName>
</protein>
<dbReference type="PROSITE" id="PS50042">
    <property type="entry name" value="CNMP_BINDING_3"/>
    <property type="match status" value="1"/>
</dbReference>
<keyword evidence="4" id="KW-1185">Reference proteome</keyword>
<organism evidence="3 4">
    <name type="scientific">Gracilibacillus xinjiangensis</name>
    <dbReference type="NCBI Taxonomy" id="1193282"/>
    <lineage>
        <taxon>Bacteria</taxon>
        <taxon>Bacillati</taxon>
        <taxon>Bacillota</taxon>
        <taxon>Bacilli</taxon>
        <taxon>Bacillales</taxon>
        <taxon>Bacillaceae</taxon>
        <taxon>Gracilibacillus</taxon>
    </lineage>
</organism>
<name>A0ABV8WRI3_9BACI</name>
<gene>
    <name evidence="3" type="ORF">ACFOY7_04910</name>
</gene>
<sequence length="194" mass="22632">MSEILKKYMSRFTSLQEEEQQKIIDRLHIVEVKKGTDLLRQGDTPTKCYFVLQGCIRQYSLDQMGKETTSNFYTEEQAISLFNHDKEATFSAYTLTCVEDSILVIGDLDEEEEMFNEYNQLETMTRKMLEEAFGQAQDNFATFISLSPEERYLSILVKRPTLIQRVPQHQLASYLGMTPESLSRIRKRVNNRTS</sequence>
<dbReference type="Gene3D" id="2.60.120.10">
    <property type="entry name" value="Jelly Rolls"/>
    <property type="match status" value="1"/>
</dbReference>
<dbReference type="Pfam" id="PF00027">
    <property type="entry name" value="cNMP_binding"/>
    <property type="match status" value="1"/>
</dbReference>
<feature type="domain" description="Cyclic nucleotide-binding" evidence="2">
    <location>
        <begin position="11"/>
        <end position="94"/>
    </location>
</feature>
<proteinExistence type="predicted"/>
<dbReference type="EMBL" id="JBHSDT010000004">
    <property type="protein sequence ID" value="MFC4402405.1"/>
    <property type="molecule type" value="Genomic_DNA"/>
</dbReference>
<dbReference type="Proteomes" id="UP001595882">
    <property type="component" value="Unassembled WGS sequence"/>
</dbReference>
<dbReference type="InterPro" id="IPR018490">
    <property type="entry name" value="cNMP-bd_dom_sf"/>
</dbReference>
<dbReference type="InterPro" id="IPR014710">
    <property type="entry name" value="RmlC-like_jellyroll"/>
</dbReference>
<dbReference type="CDD" id="cd00038">
    <property type="entry name" value="CAP_ED"/>
    <property type="match status" value="1"/>
</dbReference>
<dbReference type="RefSeq" id="WP_390249970.1">
    <property type="nucleotide sequence ID" value="NZ_JBHSDT010000004.1"/>
</dbReference>
<accession>A0ABV8WRI3</accession>
<reference evidence="4" key="1">
    <citation type="journal article" date="2019" name="Int. J. Syst. Evol. Microbiol.">
        <title>The Global Catalogue of Microorganisms (GCM) 10K type strain sequencing project: providing services to taxonomists for standard genome sequencing and annotation.</title>
        <authorList>
            <consortium name="The Broad Institute Genomics Platform"/>
            <consortium name="The Broad Institute Genome Sequencing Center for Infectious Disease"/>
            <person name="Wu L."/>
            <person name="Ma J."/>
        </authorList>
    </citation>
    <scope>NUCLEOTIDE SEQUENCE [LARGE SCALE GENOMIC DNA]</scope>
    <source>
        <strain evidence="4">CCUG 37865</strain>
    </source>
</reference>
<evidence type="ECO:0000256" key="1">
    <source>
        <dbReference type="ARBA" id="ARBA00023159"/>
    </source>
</evidence>
<keyword evidence="1" id="KW-0010">Activator</keyword>
<evidence type="ECO:0000259" key="2">
    <source>
        <dbReference type="PROSITE" id="PS50042"/>
    </source>
</evidence>